<gene>
    <name evidence="1" type="ORF">K4G66_22495</name>
</gene>
<dbReference type="SUPFAM" id="SSF117396">
    <property type="entry name" value="TM1631-like"/>
    <property type="match status" value="1"/>
</dbReference>
<sequence>MKFGKLTDISHVNFMLPEDHPATLPALQKSSETLITDAPRVLIGSARWGERDLIGKIYPPKTPAKDYLSHYSRHFTTIELNSTHYQLPSVSQVEQWCEKAEPQFTFCPKIPQIISHRPDFGSQLHATEQLLPALKAFGSQLGLPFLQLPPTFTPQHGKSLFEYLARWPQDMPLAIEFRHPDWFSQHRIRDRAFHLLEEHNLSTVITDTAGRRDVIHMRLTNARVMVRFVGNRLHHTDYLRIDTWVRRLQQWMAEGLQEVYFIVHQPEETLCVDLAIYLIRKLNQECGLKLPAPKPLEIGQQQQLF</sequence>
<dbReference type="AlphaFoldDB" id="A0AA49GHX3"/>
<dbReference type="PANTHER" id="PTHR30348:SF9">
    <property type="entry name" value="UPF0759 PROTEIN YECE"/>
    <property type="match status" value="1"/>
</dbReference>
<dbReference type="Gene3D" id="3.20.20.410">
    <property type="entry name" value="Protein of unknown function UPF0759"/>
    <property type="match status" value="1"/>
</dbReference>
<dbReference type="EMBL" id="CP120682">
    <property type="protein sequence ID" value="WKN35150.1"/>
    <property type="molecule type" value="Genomic_DNA"/>
</dbReference>
<organism evidence="1">
    <name type="scientific">Roseihalotalea indica</name>
    <dbReference type="NCBI Taxonomy" id="2867963"/>
    <lineage>
        <taxon>Bacteria</taxon>
        <taxon>Pseudomonadati</taxon>
        <taxon>Bacteroidota</taxon>
        <taxon>Cytophagia</taxon>
        <taxon>Cytophagales</taxon>
        <taxon>Catalimonadaceae</taxon>
        <taxon>Roseihalotalea</taxon>
    </lineage>
</organism>
<reference evidence="1" key="2">
    <citation type="journal article" date="2024" name="Antonie Van Leeuwenhoek">
        <title>Roseihalotalea indica gen. nov., sp. nov., a halophilic Bacteroidetes from mesopelagic Southwest Indian Ocean with higher carbohydrate metabolic potential.</title>
        <authorList>
            <person name="Chen B."/>
            <person name="Zhang M."/>
            <person name="Lin D."/>
            <person name="Ye J."/>
            <person name="Tang K."/>
        </authorList>
    </citation>
    <scope>NUCLEOTIDE SEQUENCE</scope>
    <source>
        <strain evidence="1">TK19036</strain>
    </source>
</reference>
<dbReference type="Pfam" id="PF01904">
    <property type="entry name" value="DUF72"/>
    <property type="match status" value="1"/>
</dbReference>
<protein>
    <submittedName>
        <fullName evidence="1">DUF72 domain-containing protein</fullName>
    </submittedName>
</protein>
<evidence type="ECO:0000313" key="1">
    <source>
        <dbReference type="EMBL" id="WKN35150.1"/>
    </source>
</evidence>
<name>A0AA49GHX3_9BACT</name>
<dbReference type="PANTHER" id="PTHR30348">
    <property type="entry name" value="UNCHARACTERIZED PROTEIN YECE"/>
    <property type="match status" value="1"/>
</dbReference>
<reference evidence="1" key="1">
    <citation type="journal article" date="2023" name="Comput. Struct. Biotechnol. J.">
        <title>Discovery of a novel marine Bacteroidetes with a rich repertoire of carbohydrate-active enzymes.</title>
        <authorList>
            <person name="Chen B."/>
            <person name="Liu G."/>
            <person name="Chen Q."/>
            <person name="Wang H."/>
            <person name="Liu L."/>
            <person name="Tang K."/>
        </authorList>
    </citation>
    <scope>NUCLEOTIDE SEQUENCE</scope>
    <source>
        <strain evidence="1">TK19036</strain>
    </source>
</reference>
<dbReference type="InterPro" id="IPR002763">
    <property type="entry name" value="DUF72"/>
</dbReference>
<proteinExistence type="predicted"/>
<accession>A0AA49GHX3</accession>
<dbReference type="InterPro" id="IPR036520">
    <property type="entry name" value="UPF0759_sf"/>
</dbReference>